<evidence type="ECO:0000256" key="5">
    <source>
        <dbReference type="ARBA" id="ARBA00022448"/>
    </source>
</evidence>
<dbReference type="PANTHER" id="PTHR33529:SF7">
    <property type="entry name" value="LIPOPOLYSACCHARIDE EXPORT SYSTEM PERMEASE PROTEIN LPTF"/>
    <property type="match status" value="1"/>
</dbReference>
<sequence length="354" mass="39287">MIIVDLLKTASAVLAVLVFIIVSQKFIRVLAQAVDGSISNQTVMHLIGLKTILVTTAFLPTALFMAILMVLGRMYREQEIAAIASAGGGMLTIYRGVFWVLVPLSLFSGWLSLYAGPWAELQGQKLMHFDNETADIRSISAGRFSEYSGGELIFYTESVDDDGKMHHVFLQNKQSGKTGVVNAEYGRLDNLEGGLYLILEHGERILGAPGDKEFTIETFAEYAVLIEKKSSALVVGSHAVKSQQIWSSSNLQDMAEMQDRLSGPFSTIFLGFLAVPLAKLSPRGGVYGNLLVAFAIYFAYSNLQRVNHSWVVADKIPGWLGYFWADLLLLSLGLILLFRTYGWQWLLQHWQKGY</sequence>
<feature type="transmembrane region" description="Helical" evidence="12">
    <location>
        <begin position="323"/>
        <end position="342"/>
    </location>
</feature>
<gene>
    <name evidence="13" type="primary">lptF</name>
    <name evidence="13" type="ORF">KEF85_15955</name>
</gene>
<reference evidence="13" key="1">
    <citation type="submission" date="2021-04" db="EMBL/GenBank/DDBJ databases">
        <title>Draft genome sequence data of methanotrophic Methylovulum sp. strain S1L and Methylomonas sp. strain S2AM isolated from boreal lake water columns.</title>
        <authorList>
            <person name="Rissanen A.J."/>
            <person name="Mangayil R."/>
            <person name="Svenning M.M."/>
            <person name="Khanongnuch R."/>
        </authorList>
    </citation>
    <scope>NUCLEOTIDE SEQUENCE</scope>
    <source>
        <strain evidence="13">S2AM</strain>
    </source>
</reference>
<keyword evidence="7" id="KW-0997">Cell inner membrane</keyword>
<dbReference type="InterPro" id="IPR030922">
    <property type="entry name" value="LptF"/>
</dbReference>
<dbReference type="GO" id="GO:0043190">
    <property type="term" value="C:ATP-binding cassette (ABC) transporter complex"/>
    <property type="evidence" value="ECO:0007669"/>
    <property type="project" value="InterPro"/>
</dbReference>
<feature type="transmembrane region" description="Helical" evidence="12">
    <location>
        <begin position="12"/>
        <end position="31"/>
    </location>
</feature>
<comment type="similarity">
    <text evidence="3">Belongs to the LptF/LptG family.</text>
</comment>
<dbReference type="NCBIfam" id="TIGR04407">
    <property type="entry name" value="LptF_YjgP"/>
    <property type="match status" value="1"/>
</dbReference>
<keyword evidence="10 12" id="KW-0472">Membrane</keyword>
<evidence type="ECO:0000256" key="1">
    <source>
        <dbReference type="ARBA" id="ARBA00002265"/>
    </source>
</evidence>
<dbReference type="Pfam" id="PF03739">
    <property type="entry name" value="LptF_LptG"/>
    <property type="match status" value="1"/>
</dbReference>
<dbReference type="GO" id="GO:0015920">
    <property type="term" value="P:lipopolysaccharide transport"/>
    <property type="evidence" value="ECO:0007669"/>
    <property type="project" value="TreeGrafter"/>
</dbReference>
<evidence type="ECO:0000256" key="2">
    <source>
        <dbReference type="ARBA" id="ARBA00004429"/>
    </source>
</evidence>
<evidence type="ECO:0000256" key="8">
    <source>
        <dbReference type="ARBA" id="ARBA00022692"/>
    </source>
</evidence>
<dbReference type="Proteomes" id="UP000676649">
    <property type="component" value="Chromosome"/>
</dbReference>
<feature type="transmembrane region" description="Helical" evidence="12">
    <location>
        <begin position="51"/>
        <end position="71"/>
    </location>
</feature>
<evidence type="ECO:0000256" key="11">
    <source>
        <dbReference type="ARBA" id="ARBA00026081"/>
    </source>
</evidence>
<dbReference type="GO" id="GO:0055085">
    <property type="term" value="P:transmembrane transport"/>
    <property type="evidence" value="ECO:0007669"/>
    <property type="project" value="InterPro"/>
</dbReference>
<dbReference type="EMBL" id="CP073754">
    <property type="protein sequence ID" value="QWF70786.1"/>
    <property type="molecule type" value="Genomic_DNA"/>
</dbReference>
<name>A0A975MMU5_9GAMM</name>
<keyword evidence="8 12" id="KW-0812">Transmembrane</keyword>
<keyword evidence="6" id="KW-1003">Cell membrane</keyword>
<evidence type="ECO:0000256" key="9">
    <source>
        <dbReference type="ARBA" id="ARBA00022989"/>
    </source>
</evidence>
<evidence type="ECO:0000313" key="14">
    <source>
        <dbReference type="Proteomes" id="UP000676649"/>
    </source>
</evidence>
<accession>A0A975MMU5</accession>
<evidence type="ECO:0000256" key="10">
    <source>
        <dbReference type="ARBA" id="ARBA00023136"/>
    </source>
</evidence>
<dbReference type="InterPro" id="IPR005495">
    <property type="entry name" value="LptG/LptF_permease"/>
</dbReference>
<evidence type="ECO:0000256" key="3">
    <source>
        <dbReference type="ARBA" id="ARBA00007725"/>
    </source>
</evidence>
<dbReference type="PANTHER" id="PTHR33529">
    <property type="entry name" value="SLR0882 PROTEIN-RELATED"/>
    <property type="match status" value="1"/>
</dbReference>
<dbReference type="KEGG" id="mpad:KEF85_15955"/>
<evidence type="ECO:0000256" key="7">
    <source>
        <dbReference type="ARBA" id="ARBA00022519"/>
    </source>
</evidence>
<dbReference type="AlphaFoldDB" id="A0A975MMU5"/>
<keyword evidence="9 12" id="KW-1133">Transmembrane helix</keyword>
<evidence type="ECO:0000256" key="4">
    <source>
        <dbReference type="ARBA" id="ARBA00014213"/>
    </source>
</evidence>
<comment type="subunit">
    <text evidence="11">Component of the lipopolysaccharide transport and assembly complex. The LptBFG transporter is composed of two ATP-binding proteins (LptB) and two transmembrane proteins (LptF and LptG).</text>
</comment>
<keyword evidence="14" id="KW-1185">Reference proteome</keyword>
<evidence type="ECO:0000313" key="13">
    <source>
        <dbReference type="EMBL" id="QWF70786.1"/>
    </source>
</evidence>
<keyword evidence="5" id="KW-0813">Transport</keyword>
<dbReference type="RefSeq" id="WP_215582226.1">
    <property type="nucleotide sequence ID" value="NZ_CP073754.1"/>
</dbReference>
<proteinExistence type="inferred from homology"/>
<organism evidence="13 14">
    <name type="scientific">Methylomonas paludis</name>
    <dbReference type="NCBI Taxonomy" id="1173101"/>
    <lineage>
        <taxon>Bacteria</taxon>
        <taxon>Pseudomonadati</taxon>
        <taxon>Pseudomonadota</taxon>
        <taxon>Gammaproteobacteria</taxon>
        <taxon>Methylococcales</taxon>
        <taxon>Methylococcaceae</taxon>
        <taxon>Methylomonas</taxon>
    </lineage>
</organism>
<feature type="transmembrane region" description="Helical" evidence="12">
    <location>
        <begin position="261"/>
        <end position="278"/>
    </location>
</feature>
<comment type="function">
    <text evidence="1">Part of the ABC transporter complex LptBFG involved in the translocation of lipopolysaccharide (LPS) from the inner membrane to the outer membrane.</text>
</comment>
<evidence type="ECO:0000256" key="12">
    <source>
        <dbReference type="SAM" id="Phobius"/>
    </source>
</evidence>
<evidence type="ECO:0000256" key="6">
    <source>
        <dbReference type="ARBA" id="ARBA00022475"/>
    </source>
</evidence>
<comment type="subcellular location">
    <subcellularLocation>
        <location evidence="2">Cell inner membrane</location>
        <topology evidence="2">Multi-pass membrane protein</topology>
    </subcellularLocation>
</comment>
<feature type="transmembrane region" description="Helical" evidence="12">
    <location>
        <begin position="285"/>
        <end position="303"/>
    </location>
</feature>
<protein>
    <recommendedName>
        <fullName evidence="4">Lipopolysaccharide export system permease protein LptF</fullName>
    </recommendedName>
</protein>